<name>A0ABP9QQ30_9RHOO</name>
<keyword evidence="4" id="KW-1185">Reference proteome</keyword>
<reference evidence="4" key="1">
    <citation type="journal article" date="2019" name="Int. J. Syst. Evol. Microbiol.">
        <title>The Global Catalogue of Microorganisms (GCM) 10K type strain sequencing project: providing services to taxonomists for standard genome sequencing and annotation.</title>
        <authorList>
            <consortium name="The Broad Institute Genomics Platform"/>
            <consortium name="The Broad Institute Genome Sequencing Center for Infectious Disease"/>
            <person name="Wu L."/>
            <person name="Ma J."/>
        </authorList>
    </citation>
    <scope>NUCLEOTIDE SEQUENCE [LARGE SCALE GENOMIC DNA]</scope>
    <source>
        <strain evidence="4">JCM 18715</strain>
    </source>
</reference>
<evidence type="ECO:0000313" key="4">
    <source>
        <dbReference type="Proteomes" id="UP001500547"/>
    </source>
</evidence>
<feature type="compositionally biased region" description="Gly residues" evidence="1">
    <location>
        <begin position="40"/>
        <end position="51"/>
    </location>
</feature>
<proteinExistence type="predicted"/>
<accession>A0ABP9QQ30</accession>
<evidence type="ECO:0008006" key="5">
    <source>
        <dbReference type="Google" id="ProtNLM"/>
    </source>
</evidence>
<dbReference type="EMBL" id="BAABLD010000008">
    <property type="protein sequence ID" value="GAA5165723.1"/>
    <property type="molecule type" value="Genomic_DNA"/>
</dbReference>
<keyword evidence="2" id="KW-1133">Transmembrane helix</keyword>
<gene>
    <name evidence="3" type="ORF">GCM10025770_21720</name>
</gene>
<comment type="caution">
    <text evidence="3">The sequence shown here is derived from an EMBL/GenBank/DDBJ whole genome shotgun (WGS) entry which is preliminary data.</text>
</comment>
<keyword evidence="2" id="KW-0812">Transmembrane</keyword>
<protein>
    <recommendedName>
        <fullName evidence="5">Lipoprotein</fullName>
    </recommendedName>
</protein>
<feature type="compositionally biased region" description="Low complexity" evidence="1">
    <location>
        <begin position="25"/>
        <end position="39"/>
    </location>
</feature>
<sequence length="51" mass="5320">MRFLYVIYATLVSVIVTSCNYGAVSSSSGNYRSWNSGGSSYSGGGFSGGHK</sequence>
<evidence type="ECO:0000313" key="3">
    <source>
        <dbReference type="EMBL" id="GAA5165723.1"/>
    </source>
</evidence>
<keyword evidence="2" id="KW-0472">Membrane</keyword>
<feature type="transmembrane region" description="Helical" evidence="2">
    <location>
        <begin position="6"/>
        <end position="24"/>
    </location>
</feature>
<organism evidence="3 4">
    <name type="scientific">Viridibacterium curvum</name>
    <dbReference type="NCBI Taxonomy" id="1101404"/>
    <lineage>
        <taxon>Bacteria</taxon>
        <taxon>Pseudomonadati</taxon>
        <taxon>Pseudomonadota</taxon>
        <taxon>Betaproteobacteria</taxon>
        <taxon>Rhodocyclales</taxon>
        <taxon>Rhodocyclaceae</taxon>
        <taxon>Viridibacterium</taxon>
    </lineage>
</organism>
<feature type="region of interest" description="Disordered" evidence="1">
    <location>
        <begin position="25"/>
        <end position="51"/>
    </location>
</feature>
<dbReference type="Proteomes" id="UP001500547">
    <property type="component" value="Unassembled WGS sequence"/>
</dbReference>
<evidence type="ECO:0000256" key="2">
    <source>
        <dbReference type="SAM" id="Phobius"/>
    </source>
</evidence>
<dbReference type="RefSeq" id="WP_345532967.1">
    <property type="nucleotide sequence ID" value="NZ_BAABLD010000008.1"/>
</dbReference>
<dbReference type="PROSITE" id="PS51257">
    <property type="entry name" value="PROKAR_LIPOPROTEIN"/>
    <property type="match status" value="1"/>
</dbReference>
<evidence type="ECO:0000256" key="1">
    <source>
        <dbReference type="SAM" id="MobiDB-lite"/>
    </source>
</evidence>